<dbReference type="InterPro" id="IPR023296">
    <property type="entry name" value="Glyco_hydro_beta-prop_sf"/>
</dbReference>
<dbReference type="Gene3D" id="2.115.10.20">
    <property type="entry name" value="Glycosyl hydrolase domain, family 43"/>
    <property type="match status" value="1"/>
</dbReference>
<evidence type="ECO:0000256" key="1">
    <source>
        <dbReference type="SAM" id="MobiDB-lite"/>
    </source>
</evidence>
<dbReference type="STRING" id="988821.SAMN05421867_101298"/>
<dbReference type="PANTHER" id="PTHR43301">
    <property type="entry name" value="ARABINAN ENDO-1,5-ALPHA-L-ARABINOSIDASE"/>
    <property type="match status" value="1"/>
</dbReference>
<dbReference type="AlphaFoldDB" id="A0A1I0VCC3"/>
<gene>
    <name evidence="2" type="ORF">SAMN05421867_101298</name>
</gene>
<dbReference type="PANTHER" id="PTHR43301:SF3">
    <property type="entry name" value="ARABINAN ENDO-1,5-ALPHA-L-ARABINOSIDASE A-RELATED"/>
    <property type="match status" value="1"/>
</dbReference>
<reference evidence="2 3" key="1">
    <citation type="submission" date="2016-10" db="EMBL/GenBank/DDBJ databases">
        <authorList>
            <person name="de Groot N.N."/>
        </authorList>
    </citation>
    <scope>NUCLEOTIDE SEQUENCE [LARGE SCALE GENOMIC DNA]</scope>
    <source>
        <strain evidence="2 3">CGMCC 4.6945</strain>
    </source>
</reference>
<keyword evidence="3" id="KW-1185">Reference proteome</keyword>
<feature type="compositionally biased region" description="Low complexity" evidence="1">
    <location>
        <begin position="1"/>
        <end position="11"/>
    </location>
</feature>
<protein>
    <recommendedName>
        <fullName evidence="4">Glycosyl hydrolases family 43</fullName>
    </recommendedName>
</protein>
<dbReference type="InterPro" id="IPR050727">
    <property type="entry name" value="GH43_arabinanases"/>
</dbReference>
<sequence length="347" mass="38500">MPTSGTGPAATSGGGGAAAPRRPEDPFGYLLVHFVEDPDGYGEQVHLSLSDGDDPLSWVRLNGGRPVLRSDVGTTGIRDPFVVRGAGEFFLVATDLRIYGGDDAGWDTWRRRGSRDVLVWRSEDLVGWIGPWTLTVAPPEAGMAWAPEAVFDPDRGEFLLFWSSALFAPDDEEHRGDGYSRVLAAWTRDFRTLGPVQVMVDLGTDVIDTTVLVQDGVVHRVSKQESFDEGSLRVHHEVGPGLLADGFRTVATRIGTDRYDRLEGPVLLKDHHEDVWYLFLDQYDRRPQGYVALRTTDLAGGRWEHVPADRFHLPPDTKHGGVLPLRGDEWDRLRAAYPAAEHDERQA</sequence>
<evidence type="ECO:0000313" key="3">
    <source>
        <dbReference type="Proteomes" id="UP000199012"/>
    </source>
</evidence>
<evidence type="ECO:0000313" key="2">
    <source>
        <dbReference type="EMBL" id="SFA73697.1"/>
    </source>
</evidence>
<proteinExistence type="predicted"/>
<feature type="region of interest" description="Disordered" evidence="1">
    <location>
        <begin position="1"/>
        <end position="22"/>
    </location>
</feature>
<dbReference type="CDD" id="cd08983">
    <property type="entry name" value="GH43_Bt3655-like"/>
    <property type="match status" value="1"/>
</dbReference>
<dbReference type="SUPFAM" id="SSF75005">
    <property type="entry name" value="Arabinanase/levansucrase/invertase"/>
    <property type="match status" value="1"/>
</dbReference>
<accession>A0A1I0VCC3</accession>
<evidence type="ECO:0008006" key="4">
    <source>
        <dbReference type="Google" id="ProtNLM"/>
    </source>
</evidence>
<dbReference type="RefSeq" id="WP_090030049.1">
    <property type="nucleotide sequence ID" value="NZ_BONM01000013.1"/>
</dbReference>
<dbReference type="Proteomes" id="UP000199012">
    <property type="component" value="Unassembled WGS sequence"/>
</dbReference>
<organism evidence="2 3">
    <name type="scientific">Cellulomonas marina</name>
    <dbReference type="NCBI Taxonomy" id="988821"/>
    <lineage>
        <taxon>Bacteria</taxon>
        <taxon>Bacillati</taxon>
        <taxon>Actinomycetota</taxon>
        <taxon>Actinomycetes</taxon>
        <taxon>Micrococcales</taxon>
        <taxon>Cellulomonadaceae</taxon>
        <taxon>Cellulomonas</taxon>
    </lineage>
</organism>
<dbReference type="OrthoDB" id="9758923at2"/>
<dbReference type="EMBL" id="FOKA01000001">
    <property type="protein sequence ID" value="SFA73697.1"/>
    <property type="molecule type" value="Genomic_DNA"/>
</dbReference>
<name>A0A1I0VCC3_9CELL</name>